<dbReference type="RefSeq" id="WP_191761403.1">
    <property type="nucleotide sequence ID" value="NZ_VJXY01000057.1"/>
</dbReference>
<dbReference type="Pfam" id="PF10990">
    <property type="entry name" value="DUF2809"/>
    <property type="match status" value="1"/>
</dbReference>
<gene>
    <name evidence="2" type="ORF">FNW02_31510</name>
</gene>
<feature type="transmembrane region" description="Helical" evidence="1">
    <location>
        <begin position="31"/>
        <end position="51"/>
    </location>
</feature>
<proteinExistence type="predicted"/>
<protein>
    <submittedName>
        <fullName evidence="2">DUF2809 domain-containing protein</fullName>
    </submittedName>
</protein>
<dbReference type="EMBL" id="VJXY01000057">
    <property type="protein sequence ID" value="MBD6620195.1"/>
    <property type="molecule type" value="Genomic_DNA"/>
</dbReference>
<feature type="transmembrane region" description="Helical" evidence="1">
    <location>
        <begin position="58"/>
        <end position="78"/>
    </location>
</feature>
<comment type="caution">
    <text evidence="2">The sequence shown here is derived from an EMBL/GenBank/DDBJ whole genome shotgun (WGS) entry which is preliminary data.</text>
</comment>
<feature type="transmembrane region" description="Helical" evidence="1">
    <location>
        <begin position="98"/>
        <end position="116"/>
    </location>
</feature>
<keyword evidence="1" id="KW-1133">Transmembrane helix</keyword>
<feature type="transmembrane region" description="Helical" evidence="1">
    <location>
        <begin position="7"/>
        <end position="25"/>
    </location>
</feature>
<accession>A0AA40T3V6</accession>
<name>A0AA40T3V6_9NOST</name>
<evidence type="ECO:0000256" key="1">
    <source>
        <dbReference type="SAM" id="Phobius"/>
    </source>
</evidence>
<dbReference type="InterPro" id="IPR021257">
    <property type="entry name" value="DUF2809"/>
</dbReference>
<organism evidence="2 3">
    <name type="scientific">Komarekiella delphini-convector SJRDD-AB1</name>
    <dbReference type="NCBI Taxonomy" id="2593771"/>
    <lineage>
        <taxon>Bacteria</taxon>
        <taxon>Bacillati</taxon>
        <taxon>Cyanobacteriota</taxon>
        <taxon>Cyanophyceae</taxon>
        <taxon>Nostocales</taxon>
        <taxon>Nostocaceae</taxon>
        <taxon>Komarekiella</taxon>
        <taxon>Komarekiella delphini-convector</taxon>
    </lineage>
</organism>
<reference evidence="2" key="1">
    <citation type="submission" date="2019-07" db="EMBL/GenBank/DDBJ databases">
        <title>Toxilogical consequences of a new and cryptic species of cyanobacteria (Komarekiella delphini-convector) recovered from the epidermis of a bottlenose dolphin and 1500 ft. in the air.</title>
        <authorList>
            <person name="Brown A.O."/>
            <person name="Dvorak P."/>
            <person name="Villanueva C.D."/>
            <person name="Foss A.J."/>
            <person name="Garvey A.D."/>
            <person name="Gibson Q.A."/>
            <person name="Johansen J.R."/>
            <person name="Casamatta D.A."/>
        </authorList>
    </citation>
    <scope>NUCLEOTIDE SEQUENCE</scope>
    <source>
        <strain evidence="2">SJRDD-AB1</strain>
    </source>
</reference>
<dbReference type="AlphaFoldDB" id="A0AA40T3V6"/>
<keyword evidence="1" id="KW-0812">Transmembrane</keyword>
<keyword evidence="3" id="KW-1185">Reference proteome</keyword>
<sequence length="126" mass="14657">MFTFNKKYFYFTLVLFLIEVCIAVFVNDNFIRPFIGDVLVVILLYCFVRTFWKIHSSIVALSVFAFSCTIEILQYFNFVNILGLQNYKILAIALGSTFDWKDIIAYAIGTIIILLLENKTNRKVKT</sequence>
<evidence type="ECO:0000313" key="3">
    <source>
        <dbReference type="Proteomes" id="UP001165986"/>
    </source>
</evidence>
<dbReference type="Proteomes" id="UP001165986">
    <property type="component" value="Unassembled WGS sequence"/>
</dbReference>
<keyword evidence="1" id="KW-0472">Membrane</keyword>
<evidence type="ECO:0000313" key="2">
    <source>
        <dbReference type="EMBL" id="MBD6620195.1"/>
    </source>
</evidence>